<name>A0A8D8TFG8_9HEMI</name>
<organism evidence="1">
    <name type="scientific">Cacopsylla melanoneura</name>
    <dbReference type="NCBI Taxonomy" id="428564"/>
    <lineage>
        <taxon>Eukaryota</taxon>
        <taxon>Metazoa</taxon>
        <taxon>Ecdysozoa</taxon>
        <taxon>Arthropoda</taxon>
        <taxon>Hexapoda</taxon>
        <taxon>Insecta</taxon>
        <taxon>Pterygota</taxon>
        <taxon>Neoptera</taxon>
        <taxon>Paraneoptera</taxon>
        <taxon>Hemiptera</taxon>
        <taxon>Sternorrhyncha</taxon>
        <taxon>Psylloidea</taxon>
        <taxon>Psyllidae</taxon>
        <taxon>Psyllinae</taxon>
        <taxon>Cacopsylla</taxon>
    </lineage>
</organism>
<reference evidence="1" key="1">
    <citation type="submission" date="2021-05" db="EMBL/GenBank/DDBJ databases">
        <authorList>
            <person name="Alioto T."/>
            <person name="Alioto T."/>
            <person name="Gomez Garrido J."/>
        </authorList>
    </citation>
    <scope>NUCLEOTIDE SEQUENCE</scope>
</reference>
<dbReference type="AlphaFoldDB" id="A0A8D8TFG8"/>
<sequence>MTPELGLKFLTCQRRWLFLSMNLKFIQPLALPTIKISFQKAFLTWRFNLNMGTINCTYHIGKLTQVEKIQLVLSDLSMGLGQSNIMPAQCSNSPCYPPNYPTYCGLMDVDEFSSNI</sequence>
<evidence type="ECO:0000313" key="1">
    <source>
        <dbReference type="EMBL" id="CAG6686071.1"/>
    </source>
</evidence>
<dbReference type="EMBL" id="HBUF01274768">
    <property type="protein sequence ID" value="CAG6686071.1"/>
    <property type="molecule type" value="Transcribed_RNA"/>
</dbReference>
<accession>A0A8D8TFG8</accession>
<protein>
    <submittedName>
        <fullName evidence="1">Uncharacterized protein</fullName>
    </submittedName>
</protein>
<proteinExistence type="predicted"/>